<dbReference type="InterPro" id="IPR012348">
    <property type="entry name" value="RNR-like"/>
</dbReference>
<dbReference type="Gene3D" id="1.10.620.20">
    <property type="entry name" value="Ribonucleotide Reductase, subunit A"/>
    <property type="match status" value="1"/>
</dbReference>
<dbReference type="GO" id="GO:0016491">
    <property type="term" value="F:oxidoreductase activity"/>
    <property type="evidence" value="ECO:0007669"/>
    <property type="project" value="InterPro"/>
</dbReference>
<dbReference type="Pfam" id="PF00268">
    <property type="entry name" value="Ribonuc_red_sm"/>
    <property type="match status" value="1"/>
</dbReference>
<proteinExistence type="predicted"/>
<dbReference type="InterPro" id="IPR009078">
    <property type="entry name" value="Ferritin-like_SF"/>
</dbReference>
<feature type="non-terminal residue" evidence="1">
    <location>
        <position position="1"/>
    </location>
</feature>
<accession>A0A381WXI8</accession>
<sequence>YDHFIELGRRKLLNLKVDDYELYKALYLALISVNILEGLRFFVSFACSFAFGELKLMEGSAKIIGFIARDEAQHLAITQHILKCYKNQEKDKLMLKVMKDCEKEVYQMYEDAVNQEKEWAEFLFKDGSMIGLSMMVLDKYVEFIANKRLRMIGLKPIYDISSANNPLPWTRHWLNSRGLQNAPQETEIESYVIGGIKQDVNDDTFEGFKL</sequence>
<dbReference type="InterPro" id="IPR000358">
    <property type="entry name" value="RNR_small_fam"/>
</dbReference>
<dbReference type="PANTHER" id="PTHR23409:SF18">
    <property type="entry name" value="RIBONUCLEOSIDE-DIPHOSPHATE REDUCTASE SUBUNIT M2"/>
    <property type="match status" value="1"/>
</dbReference>
<organism evidence="1">
    <name type="scientific">marine metagenome</name>
    <dbReference type="NCBI Taxonomy" id="408172"/>
    <lineage>
        <taxon>unclassified sequences</taxon>
        <taxon>metagenomes</taxon>
        <taxon>ecological metagenomes</taxon>
    </lineage>
</organism>
<dbReference type="SUPFAM" id="SSF47240">
    <property type="entry name" value="Ferritin-like"/>
    <property type="match status" value="1"/>
</dbReference>
<protein>
    <submittedName>
        <fullName evidence="1">Uncharacterized protein</fullName>
    </submittedName>
</protein>
<dbReference type="AlphaFoldDB" id="A0A381WXI8"/>
<dbReference type="PANTHER" id="PTHR23409">
    <property type="entry name" value="RIBONUCLEOSIDE-DIPHOSPHATE REDUCTASE SMALL CHAIN"/>
    <property type="match status" value="1"/>
</dbReference>
<evidence type="ECO:0000313" key="1">
    <source>
        <dbReference type="EMBL" id="SVA57256.1"/>
    </source>
</evidence>
<dbReference type="GO" id="GO:0009263">
    <property type="term" value="P:deoxyribonucleotide biosynthetic process"/>
    <property type="evidence" value="ECO:0007669"/>
    <property type="project" value="InterPro"/>
</dbReference>
<gene>
    <name evidence="1" type="ORF">METZ01_LOCUS110110</name>
</gene>
<reference evidence="1" key="1">
    <citation type="submission" date="2018-05" db="EMBL/GenBank/DDBJ databases">
        <authorList>
            <person name="Lanie J.A."/>
            <person name="Ng W.-L."/>
            <person name="Kazmierczak K.M."/>
            <person name="Andrzejewski T.M."/>
            <person name="Davidsen T.M."/>
            <person name="Wayne K.J."/>
            <person name="Tettelin H."/>
            <person name="Glass J.I."/>
            <person name="Rusch D."/>
            <person name="Podicherti R."/>
            <person name="Tsui H.-C.T."/>
            <person name="Winkler M.E."/>
        </authorList>
    </citation>
    <scope>NUCLEOTIDE SEQUENCE</scope>
</reference>
<dbReference type="EMBL" id="UINC01013212">
    <property type="protein sequence ID" value="SVA57256.1"/>
    <property type="molecule type" value="Genomic_DNA"/>
</dbReference>
<name>A0A381WXI8_9ZZZZ</name>